<evidence type="ECO:0000313" key="1">
    <source>
        <dbReference type="EMBL" id="CAJ1949487.1"/>
    </source>
</evidence>
<dbReference type="AlphaFoldDB" id="A0AA86VJ28"/>
<proteinExistence type="predicted"/>
<dbReference type="Proteomes" id="UP001189624">
    <property type="component" value="Chromosome 4"/>
</dbReference>
<reference evidence="1" key="1">
    <citation type="submission" date="2023-10" db="EMBL/GenBank/DDBJ databases">
        <authorList>
            <person name="Domelevo Entfellner J.-B."/>
        </authorList>
    </citation>
    <scope>NUCLEOTIDE SEQUENCE</scope>
</reference>
<protein>
    <submittedName>
        <fullName evidence="1">Uncharacterized protein</fullName>
    </submittedName>
</protein>
<keyword evidence="2" id="KW-1185">Reference proteome</keyword>
<evidence type="ECO:0000313" key="2">
    <source>
        <dbReference type="Proteomes" id="UP001189624"/>
    </source>
</evidence>
<accession>A0AA86VJ28</accession>
<dbReference type="Gramene" id="rna-AYBTSS11_LOCUS13748">
    <property type="protein sequence ID" value="CAJ1949487.1"/>
    <property type="gene ID" value="gene-AYBTSS11_LOCUS13748"/>
</dbReference>
<name>A0AA86VJ28_9FABA</name>
<dbReference type="EMBL" id="OY731401">
    <property type="protein sequence ID" value="CAJ1949487.1"/>
    <property type="molecule type" value="Genomic_DNA"/>
</dbReference>
<gene>
    <name evidence="1" type="ORF">AYBTSS11_LOCUS13748</name>
</gene>
<organism evidence="1 2">
    <name type="scientific">Sphenostylis stenocarpa</name>
    <dbReference type="NCBI Taxonomy" id="92480"/>
    <lineage>
        <taxon>Eukaryota</taxon>
        <taxon>Viridiplantae</taxon>
        <taxon>Streptophyta</taxon>
        <taxon>Embryophyta</taxon>
        <taxon>Tracheophyta</taxon>
        <taxon>Spermatophyta</taxon>
        <taxon>Magnoliopsida</taxon>
        <taxon>eudicotyledons</taxon>
        <taxon>Gunneridae</taxon>
        <taxon>Pentapetalae</taxon>
        <taxon>rosids</taxon>
        <taxon>fabids</taxon>
        <taxon>Fabales</taxon>
        <taxon>Fabaceae</taxon>
        <taxon>Papilionoideae</taxon>
        <taxon>50 kb inversion clade</taxon>
        <taxon>NPAAA clade</taxon>
        <taxon>indigoferoid/millettioid clade</taxon>
        <taxon>Phaseoleae</taxon>
        <taxon>Sphenostylis</taxon>
    </lineage>
</organism>
<feature type="non-terminal residue" evidence="1">
    <location>
        <position position="1"/>
    </location>
</feature>
<sequence>EGRSWKQGEGVKTLTRKQKKRVEERVMGYESPFTDVGGSDDADSGSVLQVRLRLDSIYGSYGFGLLPLTLRFKTLIKMRRVLKIELEWAQSMEEEPMSNAHKPIPLCLLETLRENTQ</sequence>